<organism evidence="2 3">
    <name type="scientific">Aldrovandia affinis</name>
    <dbReference type="NCBI Taxonomy" id="143900"/>
    <lineage>
        <taxon>Eukaryota</taxon>
        <taxon>Metazoa</taxon>
        <taxon>Chordata</taxon>
        <taxon>Craniata</taxon>
        <taxon>Vertebrata</taxon>
        <taxon>Euteleostomi</taxon>
        <taxon>Actinopterygii</taxon>
        <taxon>Neopterygii</taxon>
        <taxon>Teleostei</taxon>
        <taxon>Notacanthiformes</taxon>
        <taxon>Halosauridae</taxon>
        <taxon>Aldrovandia</taxon>
    </lineage>
</organism>
<reference evidence="2" key="1">
    <citation type="journal article" date="2023" name="Science">
        <title>Genome structures resolve the early diversification of teleost fishes.</title>
        <authorList>
            <person name="Parey E."/>
            <person name="Louis A."/>
            <person name="Montfort J."/>
            <person name="Bouchez O."/>
            <person name="Roques C."/>
            <person name="Iampietro C."/>
            <person name="Lluch J."/>
            <person name="Castinel A."/>
            <person name="Donnadieu C."/>
            <person name="Desvignes T."/>
            <person name="Floi Bucao C."/>
            <person name="Jouanno E."/>
            <person name="Wen M."/>
            <person name="Mejri S."/>
            <person name="Dirks R."/>
            <person name="Jansen H."/>
            <person name="Henkel C."/>
            <person name="Chen W.J."/>
            <person name="Zahm M."/>
            <person name="Cabau C."/>
            <person name="Klopp C."/>
            <person name="Thompson A.W."/>
            <person name="Robinson-Rechavi M."/>
            <person name="Braasch I."/>
            <person name="Lecointre G."/>
            <person name="Bobe J."/>
            <person name="Postlethwait J.H."/>
            <person name="Berthelot C."/>
            <person name="Roest Crollius H."/>
            <person name="Guiguen Y."/>
        </authorList>
    </citation>
    <scope>NUCLEOTIDE SEQUENCE</scope>
    <source>
        <strain evidence="2">NC1722</strain>
    </source>
</reference>
<dbReference type="AlphaFoldDB" id="A0AAD7SLR7"/>
<name>A0AAD7SLR7_9TELE</name>
<sequence length="144" mass="15725">MNTLPPRDVTAERHFVLRVSLIPPCHDIPHPCPPMTAADQAHEATWSRRTQSAFGEQSAGLNPPVTGGKHMGATAYCAWQALHKVPHVKPNCSPTLVTAEKPLRGLPLPTTLSVRIPHPSDQEHRRRGQVECGAEADGHSFLLE</sequence>
<evidence type="ECO:0000313" key="3">
    <source>
        <dbReference type="Proteomes" id="UP001221898"/>
    </source>
</evidence>
<evidence type="ECO:0000256" key="1">
    <source>
        <dbReference type="SAM" id="MobiDB-lite"/>
    </source>
</evidence>
<dbReference type="Proteomes" id="UP001221898">
    <property type="component" value="Unassembled WGS sequence"/>
</dbReference>
<evidence type="ECO:0000313" key="2">
    <source>
        <dbReference type="EMBL" id="KAJ8403776.1"/>
    </source>
</evidence>
<accession>A0AAD7SLR7</accession>
<protein>
    <submittedName>
        <fullName evidence="2">Uncharacterized protein</fullName>
    </submittedName>
</protein>
<comment type="caution">
    <text evidence="2">The sequence shown here is derived from an EMBL/GenBank/DDBJ whole genome shotgun (WGS) entry which is preliminary data.</text>
</comment>
<proteinExistence type="predicted"/>
<feature type="region of interest" description="Disordered" evidence="1">
    <location>
        <begin position="109"/>
        <end position="144"/>
    </location>
</feature>
<keyword evidence="3" id="KW-1185">Reference proteome</keyword>
<dbReference type="EMBL" id="JAINUG010000056">
    <property type="protein sequence ID" value="KAJ8403776.1"/>
    <property type="molecule type" value="Genomic_DNA"/>
</dbReference>
<gene>
    <name evidence="2" type="ORF">AAFF_G00346440</name>
</gene>